<dbReference type="InterPro" id="IPR002022">
    <property type="entry name" value="Pec_lyase"/>
</dbReference>
<dbReference type="PANTHER" id="PTHR31683">
    <property type="entry name" value="PECTATE LYASE 18-RELATED"/>
    <property type="match status" value="1"/>
</dbReference>
<dbReference type="EC" id="4.2.2.10" evidence="7"/>
<evidence type="ECO:0000256" key="5">
    <source>
        <dbReference type="ARBA" id="ARBA00036818"/>
    </source>
</evidence>
<name>A0A507E8M4_9FUNG</name>
<dbReference type="Pfam" id="PF00544">
    <property type="entry name" value="Pectate_lyase_4"/>
    <property type="match status" value="1"/>
</dbReference>
<dbReference type="InterPro" id="IPR045032">
    <property type="entry name" value="PEL"/>
</dbReference>
<dbReference type="InterPro" id="IPR011050">
    <property type="entry name" value="Pectin_lyase_fold/virulence"/>
</dbReference>
<comment type="catalytic activity">
    <reaction evidence="5">
        <text>Eliminative cleavage of (1-&gt;4)-alpha-D-galacturonan methyl ester to give oligosaccharides with 4-deoxy-6-O-methyl-alpha-D-galact-4-enuronosyl groups at their non-reducing ends.</text>
        <dbReference type="EC" id="4.2.2.10"/>
    </reaction>
</comment>
<evidence type="ECO:0000256" key="9">
    <source>
        <dbReference type="SAM" id="SignalP"/>
    </source>
</evidence>
<keyword evidence="3" id="KW-0325">Glycoprotein</keyword>
<comment type="caution">
    <text evidence="11">The sequence shown here is derived from an EMBL/GenBank/DDBJ whole genome shotgun (WGS) entry which is preliminary data.</text>
</comment>
<feature type="chain" id="PRO_5021413233" description="pectin lyase" evidence="9">
    <location>
        <begin position="20"/>
        <end position="479"/>
    </location>
</feature>
<evidence type="ECO:0000256" key="7">
    <source>
        <dbReference type="ARBA" id="ARBA00039082"/>
    </source>
</evidence>
<dbReference type="GO" id="GO:0047490">
    <property type="term" value="F:pectin lyase activity"/>
    <property type="evidence" value="ECO:0007669"/>
    <property type="project" value="UniProtKB-EC"/>
</dbReference>
<dbReference type="AlphaFoldDB" id="A0A507E8M4"/>
<dbReference type="EMBL" id="QEAQ01000017">
    <property type="protein sequence ID" value="TPX60252.1"/>
    <property type="molecule type" value="Genomic_DNA"/>
</dbReference>
<dbReference type="Proteomes" id="UP000318582">
    <property type="component" value="Unassembled WGS sequence"/>
</dbReference>
<reference evidence="11 12" key="1">
    <citation type="journal article" date="2019" name="Sci. Rep.">
        <title>Comparative genomics of chytrid fungi reveal insights into the obligate biotrophic and pathogenic lifestyle of Synchytrium endobioticum.</title>
        <authorList>
            <person name="van de Vossenberg B.T.L.H."/>
            <person name="Warris S."/>
            <person name="Nguyen H.D.T."/>
            <person name="van Gent-Pelzer M.P.E."/>
            <person name="Joly D.L."/>
            <person name="van de Geest H.C."/>
            <person name="Bonants P.J.M."/>
            <person name="Smith D.S."/>
            <person name="Levesque C.A."/>
            <person name="van der Lee T.A.J."/>
        </authorList>
    </citation>
    <scope>NUCLEOTIDE SEQUENCE [LARGE SCALE GENOMIC DNA]</scope>
    <source>
        <strain evidence="11 12">CBS 809.83</strain>
    </source>
</reference>
<sequence>MRLRTVAFLVASAFGLGSAQVCQYGTMGPMPATTETPTESTIATPTPLEVSIGNALGFAAATMAVATTETSTTLIVPIGNSTTATPTTSLYHGNAYHLAATRTSSTTATPTTLVVPIGNAPGFAAGTTGGGTVEPIYPTDIKHLKSLLSDAFARVIYLNRTFDFTNSEGNKTEVGCRPTSNTCPGKGGQDAINTSGNWCGTQPPINVTYDVAGQSGMSVKNNKTLRGLGNRGVLYGKGLVITGSNVIIQNIHITNLNPQYIWGGDGIHTYNNDRVWIDHVKVSRVGRQMIVSNYEGSRSLTVSNSEFDGRTLWSASCNGCHYWAMLFIGAGDKVTFWNNYVHDTSGRSPKSGGSAYGNVLLHAVNNYFENIKGHAFDVSTGSSVLIEANYFLNVATPKYADATSRAFVPTATSLFACGTTPLRRKCIVNTLATSGALENQPGTNDTTVMTLFPNDVLTGITSANKAKQVVLAGSGFGKM</sequence>
<keyword evidence="4 8" id="KW-0456">Lyase</keyword>
<keyword evidence="8" id="KW-0964">Secreted</keyword>
<dbReference type="SMART" id="SM00656">
    <property type="entry name" value="Amb_all"/>
    <property type="match status" value="1"/>
</dbReference>
<keyword evidence="2" id="KW-1015">Disulfide bond</keyword>
<comment type="function">
    <text evidence="6">Pectinolytic enzymes consist of four classes of enzymes: pectin lyase, polygalacturonase, pectin methylesterase and rhamnogalacturonase. Among pectinolytic enzymes, pectin lyase is the most important in depolymerization of pectin, since it cleaves internal glycosidic bonds of highly methylated pectins.</text>
</comment>
<keyword evidence="8" id="KW-0119">Carbohydrate metabolism</keyword>
<dbReference type="GO" id="GO:0030570">
    <property type="term" value="F:pectate lyase activity"/>
    <property type="evidence" value="ECO:0007669"/>
    <property type="project" value="InterPro"/>
</dbReference>
<feature type="signal peptide" evidence="9">
    <location>
        <begin position="1"/>
        <end position="19"/>
    </location>
</feature>
<dbReference type="PANTHER" id="PTHR31683:SF67">
    <property type="entry name" value="PECTIN LYASE F-RELATED"/>
    <property type="match status" value="1"/>
</dbReference>
<keyword evidence="9" id="KW-0732">Signal</keyword>
<organism evidence="11 12">
    <name type="scientific">Powellomyces hirtus</name>
    <dbReference type="NCBI Taxonomy" id="109895"/>
    <lineage>
        <taxon>Eukaryota</taxon>
        <taxon>Fungi</taxon>
        <taxon>Fungi incertae sedis</taxon>
        <taxon>Chytridiomycota</taxon>
        <taxon>Chytridiomycota incertae sedis</taxon>
        <taxon>Chytridiomycetes</taxon>
        <taxon>Spizellomycetales</taxon>
        <taxon>Powellomycetaceae</taxon>
        <taxon>Powellomyces</taxon>
    </lineage>
</organism>
<dbReference type="GO" id="GO:0005576">
    <property type="term" value="C:extracellular region"/>
    <property type="evidence" value="ECO:0007669"/>
    <property type="project" value="UniProtKB-SubCell"/>
</dbReference>
<comment type="subcellular location">
    <subcellularLocation>
        <location evidence="8">Secreted</location>
    </subcellularLocation>
</comment>
<dbReference type="Gene3D" id="2.160.20.10">
    <property type="entry name" value="Single-stranded right-handed beta-helix, Pectin lyase-like"/>
    <property type="match status" value="1"/>
</dbReference>
<keyword evidence="12" id="KW-1185">Reference proteome</keyword>
<evidence type="ECO:0000313" key="11">
    <source>
        <dbReference type="EMBL" id="TPX60252.1"/>
    </source>
</evidence>
<evidence type="ECO:0000256" key="1">
    <source>
        <dbReference type="ARBA" id="ARBA00010980"/>
    </source>
</evidence>
<evidence type="ECO:0000256" key="2">
    <source>
        <dbReference type="ARBA" id="ARBA00023157"/>
    </source>
</evidence>
<evidence type="ECO:0000256" key="8">
    <source>
        <dbReference type="RuleBase" id="RU361173"/>
    </source>
</evidence>
<evidence type="ECO:0000256" key="6">
    <source>
        <dbReference type="ARBA" id="ARBA00037631"/>
    </source>
</evidence>
<dbReference type="SUPFAM" id="SSF51126">
    <property type="entry name" value="Pectin lyase-like"/>
    <property type="match status" value="1"/>
</dbReference>
<accession>A0A507E8M4</accession>
<gene>
    <name evidence="11" type="ORF">PhCBS80983_g01929</name>
</gene>
<proteinExistence type="inferred from homology"/>
<evidence type="ECO:0000313" key="12">
    <source>
        <dbReference type="Proteomes" id="UP000318582"/>
    </source>
</evidence>
<evidence type="ECO:0000259" key="10">
    <source>
        <dbReference type="SMART" id="SM00656"/>
    </source>
</evidence>
<feature type="domain" description="Pectate lyase" evidence="10">
    <location>
        <begin position="188"/>
        <end position="397"/>
    </location>
</feature>
<evidence type="ECO:0000256" key="4">
    <source>
        <dbReference type="ARBA" id="ARBA00023239"/>
    </source>
</evidence>
<keyword evidence="8" id="KW-0624">Polysaccharide degradation</keyword>
<protein>
    <recommendedName>
        <fullName evidence="7">pectin lyase</fullName>
        <ecNumber evidence="7">4.2.2.10</ecNumber>
    </recommendedName>
</protein>
<dbReference type="GO" id="GO:0000272">
    <property type="term" value="P:polysaccharide catabolic process"/>
    <property type="evidence" value="ECO:0007669"/>
    <property type="project" value="UniProtKB-KW"/>
</dbReference>
<dbReference type="STRING" id="109895.A0A507E8M4"/>
<dbReference type="InterPro" id="IPR012334">
    <property type="entry name" value="Pectin_lyas_fold"/>
</dbReference>
<comment type="similarity">
    <text evidence="1 8">Belongs to the polysaccharide lyase 1 family.</text>
</comment>
<evidence type="ECO:0000256" key="3">
    <source>
        <dbReference type="ARBA" id="ARBA00023180"/>
    </source>
</evidence>